<reference evidence="8" key="1">
    <citation type="submission" date="2017-05" db="EMBL/GenBank/DDBJ databases">
        <title>Complete and WGS of Bordetella genogroups.</title>
        <authorList>
            <person name="Spilker T."/>
            <person name="Lipuma J."/>
        </authorList>
    </citation>
    <scope>NUCLEOTIDE SEQUENCE [LARGE SCALE GENOMIC DNA]</scope>
    <source>
        <strain evidence="8">AU18089</strain>
    </source>
</reference>
<dbReference type="GO" id="GO:0000160">
    <property type="term" value="P:phosphorelay signal transduction system"/>
    <property type="evidence" value="ECO:0007669"/>
    <property type="project" value="InterPro"/>
</dbReference>
<feature type="region of interest" description="Disordered" evidence="4">
    <location>
        <begin position="217"/>
        <end position="244"/>
    </location>
</feature>
<evidence type="ECO:0000256" key="1">
    <source>
        <dbReference type="ARBA" id="ARBA00022553"/>
    </source>
</evidence>
<dbReference type="EMBL" id="NEVK01000007">
    <property type="protein sequence ID" value="OZI17137.1"/>
    <property type="molecule type" value="Genomic_DNA"/>
</dbReference>
<evidence type="ECO:0000259" key="6">
    <source>
        <dbReference type="PROSITE" id="PS50110"/>
    </source>
</evidence>
<feature type="modified residue" description="4-aspartylphosphate" evidence="3">
    <location>
        <position position="62"/>
    </location>
</feature>
<dbReference type="InterPro" id="IPR000792">
    <property type="entry name" value="Tscrpt_reg_LuxR_C"/>
</dbReference>
<dbReference type="InterPro" id="IPR001789">
    <property type="entry name" value="Sig_transdc_resp-reg_receiver"/>
</dbReference>
<evidence type="ECO:0000256" key="4">
    <source>
        <dbReference type="SAM" id="MobiDB-lite"/>
    </source>
</evidence>
<feature type="domain" description="Response regulatory" evidence="6">
    <location>
        <begin position="10"/>
        <end position="126"/>
    </location>
</feature>
<dbReference type="RefSeq" id="WP_094797232.1">
    <property type="nucleotide sequence ID" value="NZ_NEVK01000007.1"/>
</dbReference>
<dbReference type="PROSITE" id="PS50043">
    <property type="entry name" value="HTH_LUXR_2"/>
    <property type="match status" value="1"/>
</dbReference>
<name>A0A261QX82_9BORD</name>
<dbReference type="GO" id="GO:0006355">
    <property type="term" value="P:regulation of DNA-templated transcription"/>
    <property type="evidence" value="ECO:0007669"/>
    <property type="project" value="InterPro"/>
</dbReference>
<organism evidence="7 8">
    <name type="scientific">Bordetella genomosp. 7</name>
    <dbReference type="NCBI Taxonomy" id="1416805"/>
    <lineage>
        <taxon>Bacteria</taxon>
        <taxon>Pseudomonadati</taxon>
        <taxon>Pseudomonadota</taxon>
        <taxon>Betaproteobacteria</taxon>
        <taxon>Burkholderiales</taxon>
        <taxon>Alcaligenaceae</taxon>
        <taxon>Bordetella</taxon>
    </lineage>
</organism>
<dbReference type="CDD" id="cd06170">
    <property type="entry name" value="LuxR_C_like"/>
    <property type="match status" value="1"/>
</dbReference>
<evidence type="ECO:0000256" key="2">
    <source>
        <dbReference type="ARBA" id="ARBA00023125"/>
    </source>
</evidence>
<dbReference type="Gene3D" id="3.40.50.2300">
    <property type="match status" value="1"/>
</dbReference>
<dbReference type="SUPFAM" id="SSF46894">
    <property type="entry name" value="C-terminal effector domain of the bipartite response regulators"/>
    <property type="match status" value="1"/>
</dbReference>
<proteinExistence type="predicted"/>
<accession>A0A261QX82</accession>
<evidence type="ECO:0000259" key="5">
    <source>
        <dbReference type="PROSITE" id="PS50043"/>
    </source>
</evidence>
<dbReference type="PROSITE" id="PS50110">
    <property type="entry name" value="RESPONSE_REGULATORY"/>
    <property type="match status" value="1"/>
</dbReference>
<dbReference type="Gene3D" id="1.10.10.10">
    <property type="entry name" value="Winged helix-like DNA-binding domain superfamily/Winged helix DNA-binding domain"/>
    <property type="match status" value="1"/>
</dbReference>
<dbReference type="AlphaFoldDB" id="A0A261QX82"/>
<dbReference type="InterPro" id="IPR036388">
    <property type="entry name" value="WH-like_DNA-bd_sf"/>
</dbReference>
<dbReference type="SMART" id="SM00448">
    <property type="entry name" value="REC"/>
    <property type="match status" value="1"/>
</dbReference>
<dbReference type="GO" id="GO:0003677">
    <property type="term" value="F:DNA binding"/>
    <property type="evidence" value="ECO:0007669"/>
    <property type="project" value="UniProtKB-KW"/>
</dbReference>
<keyword evidence="2" id="KW-0238">DNA-binding</keyword>
<dbReference type="Pfam" id="PF00196">
    <property type="entry name" value="GerE"/>
    <property type="match status" value="1"/>
</dbReference>
<evidence type="ECO:0000256" key="3">
    <source>
        <dbReference type="PROSITE-ProRule" id="PRU00169"/>
    </source>
</evidence>
<dbReference type="CDD" id="cd17535">
    <property type="entry name" value="REC_NarL-like"/>
    <property type="match status" value="1"/>
</dbReference>
<evidence type="ECO:0000313" key="7">
    <source>
        <dbReference type="EMBL" id="OZI17137.1"/>
    </source>
</evidence>
<dbReference type="SMART" id="SM00421">
    <property type="entry name" value="HTH_LUXR"/>
    <property type="match status" value="1"/>
</dbReference>
<dbReference type="InterPro" id="IPR058245">
    <property type="entry name" value="NreC/VraR/RcsB-like_REC"/>
</dbReference>
<evidence type="ECO:0000313" key="8">
    <source>
        <dbReference type="Proteomes" id="UP000216947"/>
    </source>
</evidence>
<dbReference type="SUPFAM" id="SSF52172">
    <property type="entry name" value="CheY-like"/>
    <property type="match status" value="1"/>
</dbReference>
<dbReference type="PRINTS" id="PR00038">
    <property type="entry name" value="HTHLUXR"/>
</dbReference>
<dbReference type="InterPro" id="IPR011006">
    <property type="entry name" value="CheY-like_superfamily"/>
</dbReference>
<feature type="domain" description="HTH luxR-type" evidence="5">
    <location>
        <begin position="145"/>
        <end position="210"/>
    </location>
</feature>
<dbReference type="PANTHER" id="PTHR45566">
    <property type="entry name" value="HTH-TYPE TRANSCRIPTIONAL REGULATOR YHJB-RELATED"/>
    <property type="match status" value="1"/>
</dbReference>
<keyword evidence="1 3" id="KW-0597">Phosphoprotein</keyword>
<dbReference type="PANTHER" id="PTHR45566:SF2">
    <property type="entry name" value="NARL SUBFAMILY"/>
    <property type="match status" value="1"/>
</dbReference>
<evidence type="ECO:0008006" key="9">
    <source>
        <dbReference type="Google" id="ProtNLM"/>
    </source>
</evidence>
<dbReference type="InterPro" id="IPR016032">
    <property type="entry name" value="Sig_transdc_resp-reg_C-effctor"/>
</dbReference>
<dbReference type="Pfam" id="PF00072">
    <property type="entry name" value="Response_reg"/>
    <property type="match status" value="1"/>
</dbReference>
<dbReference type="InterPro" id="IPR051015">
    <property type="entry name" value="EvgA-like"/>
</dbReference>
<gene>
    <name evidence="7" type="ORF">CAL19_14930</name>
</gene>
<comment type="caution">
    <text evidence="7">The sequence shown here is derived from an EMBL/GenBank/DDBJ whole genome shotgun (WGS) entry which is preliminary data.</text>
</comment>
<keyword evidence="8" id="KW-1185">Reference proteome</keyword>
<sequence length="244" mass="25826">MKYAIAAPAQFLIVDEHPTFRVGMREIIRSVVPDAQIKEADGVPEALRAVDGPWQPDTLILDLRPGPDAPRQLAALRGACPGSSIIVVSMHADRRIIDSLLASGADGFICKSVPPDELGAAIRAVRAGDVVVRYSRGPAASPTQWTQRIEGLTQRQRDVLAMLVDGLTNKEIARRLEISPFTVRIHVSALLRALNVSTRSAAAALASKAGVNQMSSLHAGSTQAGNAAAVRTSAPGPDSEQPAH</sequence>
<dbReference type="Proteomes" id="UP000216947">
    <property type="component" value="Unassembled WGS sequence"/>
</dbReference>
<protein>
    <recommendedName>
        <fullName evidence="9">DNA-binding response regulator</fullName>
    </recommendedName>
</protein>